<dbReference type="NCBIfam" id="TIGR02491">
    <property type="entry name" value="NrdG"/>
    <property type="match status" value="1"/>
</dbReference>
<name>A0A0B7MBP7_9FIRM</name>
<keyword evidence="6" id="KW-0411">Iron-sulfur</keyword>
<keyword evidence="7 9" id="KW-0560">Oxidoreductase</keyword>
<dbReference type="SFLD" id="SFLDF00299">
    <property type="entry name" value="anaerobic_ribonucleoside-triph"/>
    <property type="match status" value="1"/>
</dbReference>
<dbReference type="EMBL" id="CDRZ01000010">
    <property type="protein sequence ID" value="CEO87490.1"/>
    <property type="molecule type" value="Genomic_DNA"/>
</dbReference>
<feature type="domain" description="Radical SAM core" evidence="8">
    <location>
        <begin position="17"/>
        <end position="169"/>
    </location>
</feature>
<dbReference type="GO" id="GO:0043365">
    <property type="term" value="F:[formate-C-acetyltransferase]-activating enzyme activity"/>
    <property type="evidence" value="ECO:0007669"/>
    <property type="project" value="InterPro"/>
</dbReference>
<evidence type="ECO:0000313" key="10">
    <source>
        <dbReference type="Proteomes" id="UP000046155"/>
    </source>
</evidence>
<keyword evidence="4" id="KW-0479">Metal-binding</keyword>
<comment type="function">
    <text evidence="7">Activation of anaerobic ribonucleoside-triphosphate reductase under anaerobic conditions by generation of an organic free radical, using S-adenosylmethionine and reduced flavodoxin as cosubstrates to produce 5'-deoxy-adenosine.</text>
</comment>
<comment type="similarity">
    <text evidence="7">Belongs to the organic radical-activating enzymes family.</text>
</comment>
<dbReference type="EC" id="1.97.1.-" evidence="7"/>
<dbReference type="PANTHER" id="PTHR30352:SF2">
    <property type="entry name" value="ANAEROBIC RIBONUCLEOSIDE-TRIPHOSPHATE REDUCTASE-ACTIVATING PROTEIN"/>
    <property type="match status" value="1"/>
</dbReference>
<organism evidence="9 10">
    <name type="scientific">Syntrophaceticus schinkii</name>
    <dbReference type="NCBI Taxonomy" id="499207"/>
    <lineage>
        <taxon>Bacteria</taxon>
        <taxon>Bacillati</taxon>
        <taxon>Bacillota</taxon>
        <taxon>Clostridia</taxon>
        <taxon>Thermoanaerobacterales</taxon>
        <taxon>Thermoanaerobacterales Family III. Incertae Sedis</taxon>
        <taxon>Syntrophaceticus</taxon>
    </lineage>
</organism>
<dbReference type="PROSITE" id="PS51918">
    <property type="entry name" value="RADICAL_SAM"/>
    <property type="match status" value="1"/>
</dbReference>
<dbReference type="RefSeq" id="WP_232294131.1">
    <property type="nucleotide sequence ID" value="NZ_CDRZ01000010.1"/>
</dbReference>
<evidence type="ECO:0000256" key="1">
    <source>
        <dbReference type="ARBA" id="ARBA00001966"/>
    </source>
</evidence>
<keyword evidence="3" id="KW-0949">S-adenosyl-L-methionine</keyword>
<dbReference type="GO" id="GO:0004748">
    <property type="term" value="F:ribonucleoside-diphosphate reductase activity, thioredoxin disulfide as acceptor"/>
    <property type="evidence" value="ECO:0007669"/>
    <property type="project" value="TreeGrafter"/>
</dbReference>
<evidence type="ECO:0000256" key="2">
    <source>
        <dbReference type="ARBA" id="ARBA00022485"/>
    </source>
</evidence>
<gene>
    <name evidence="9" type="ORF">SSCH_1070011</name>
</gene>
<comment type="cofactor">
    <cofactor evidence="1">
        <name>[4Fe-4S] cluster</name>
        <dbReference type="ChEBI" id="CHEBI:49883"/>
    </cofactor>
</comment>
<accession>A0A0B7MBP7</accession>
<dbReference type="CDD" id="cd01335">
    <property type="entry name" value="Radical_SAM"/>
    <property type="match status" value="1"/>
</dbReference>
<dbReference type="InterPro" id="IPR034457">
    <property type="entry name" value="Organic_radical-activating"/>
</dbReference>
<dbReference type="InterPro" id="IPR012837">
    <property type="entry name" value="NrdG"/>
</dbReference>
<dbReference type="AlphaFoldDB" id="A0A0B7MBP7"/>
<evidence type="ECO:0000256" key="3">
    <source>
        <dbReference type="ARBA" id="ARBA00022691"/>
    </source>
</evidence>
<evidence type="ECO:0000256" key="7">
    <source>
        <dbReference type="PIRNR" id="PIRNR000368"/>
    </source>
</evidence>
<dbReference type="InterPro" id="IPR007197">
    <property type="entry name" value="rSAM"/>
</dbReference>
<dbReference type="Proteomes" id="UP000046155">
    <property type="component" value="Unassembled WGS sequence"/>
</dbReference>
<dbReference type="InterPro" id="IPR058240">
    <property type="entry name" value="rSAM_sf"/>
</dbReference>
<protein>
    <recommendedName>
        <fullName evidence="7">Anaerobic ribonucleoside-triphosphate reductase-activating protein</fullName>
        <ecNumber evidence="7">1.97.1.-</ecNumber>
    </recommendedName>
</protein>
<dbReference type="GO" id="GO:0046872">
    <property type="term" value="F:metal ion binding"/>
    <property type="evidence" value="ECO:0007669"/>
    <property type="project" value="UniProtKB-KW"/>
</dbReference>
<evidence type="ECO:0000256" key="5">
    <source>
        <dbReference type="ARBA" id="ARBA00023004"/>
    </source>
</evidence>
<reference evidence="10" key="1">
    <citation type="submission" date="2015-01" db="EMBL/GenBank/DDBJ databases">
        <authorList>
            <person name="Manzoor Shahid"/>
            <person name="Zubair Saima"/>
        </authorList>
    </citation>
    <scope>NUCLEOTIDE SEQUENCE [LARGE SCALE GENOMIC DNA]</scope>
    <source>
        <strain evidence="10">Sp3</strain>
    </source>
</reference>
<dbReference type="SFLD" id="SFLDG01063">
    <property type="entry name" value="activating_enzymes__group_1"/>
    <property type="match status" value="1"/>
</dbReference>
<dbReference type="Gene3D" id="3.20.20.70">
    <property type="entry name" value="Aldolase class I"/>
    <property type="match status" value="1"/>
</dbReference>
<dbReference type="SUPFAM" id="SSF102114">
    <property type="entry name" value="Radical SAM enzymes"/>
    <property type="match status" value="1"/>
</dbReference>
<dbReference type="SFLD" id="SFLDS00029">
    <property type="entry name" value="Radical_SAM"/>
    <property type="match status" value="1"/>
</dbReference>
<evidence type="ECO:0000256" key="4">
    <source>
        <dbReference type="ARBA" id="ARBA00022723"/>
    </source>
</evidence>
<sequence>MMRLKLRIAGYTKESVVDGPGIRFVVYAQGCPHRCEGCHNPETWDFGGGKEISEDDLVSLISDTRLLNGVTFSGGEPISQAKEFASLAKRVKSLGLDIVTYTGYTFEELLEMSIKDIHIKRLLENTDLLVDGPYLASERDLSVPFRGSRNQRLIDVVKWKSENRMSDTD</sequence>
<proteinExistence type="inferred from homology"/>
<dbReference type="Pfam" id="PF13353">
    <property type="entry name" value="Fer4_12"/>
    <property type="match status" value="1"/>
</dbReference>
<dbReference type="InterPro" id="IPR013785">
    <property type="entry name" value="Aldolase_TIM"/>
</dbReference>
<keyword evidence="2" id="KW-0004">4Fe-4S</keyword>
<dbReference type="SFLD" id="SFLDG01066">
    <property type="entry name" value="organic_radical-activating_enz"/>
    <property type="match status" value="1"/>
</dbReference>
<evidence type="ECO:0000259" key="8">
    <source>
        <dbReference type="PROSITE" id="PS51918"/>
    </source>
</evidence>
<keyword evidence="10" id="KW-1185">Reference proteome</keyword>
<keyword evidence="5" id="KW-0408">Iron</keyword>
<dbReference type="GO" id="GO:0051539">
    <property type="term" value="F:4 iron, 4 sulfur cluster binding"/>
    <property type="evidence" value="ECO:0007669"/>
    <property type="project" value="UniProtKB-KW"/>
</dbReference>
<dbReference type="PANTHER" id="PTHR30352">
    <property type="entry name" value="PYRUVATE FORMATE-LYASE-ACTIVATING ENZYME"/>
    <property type="match status" value="1"/>
</dbReference>
<evidence type="ECO:0000313" key="9">
    <source>
        <dbReference type="EMBL" id="CEO87490.1"/>
    </source>
</evidence>
<evidence type="ECO:0000256" key="6">
    <source>
        <dbReference type="ARBA" id="ARBA00023014"/>
    </source>
</evidence>
<dbReference type="PIRSF" id="PIRSF000368">
    <property type="entry name" value="NrdG"/>
    <property type="match status" value="1"/>
</dbReference>